<feature type="domain" description="Glycosyltransferase subfamily 4-like N-terminal" evidence="2">
    <location>
        <begin position="16"/>
        <end position="155"/>
    </location>
</feature>
<feature type="domain" description="Glycosyl transferase family 1" evidence="1">
    <location>
        <begin position="188"/>
        <end position="337"/>
    </location>
</feature>
<dbReference type="Gene3D" id="3.40.50.2000">
    <property type="entry name" value="Glycogen Phosphorylase B"/>
    <property type="match status" value="2"/>
</dbReference>
<name>A0A2K2FZ79_9SPHN</name>
<dbReference type="Pfam" id="PF13579">
    <property type="entry name" value="Glyco_trans_4_4"/>
    <property type="match status" value="1"/>
</dbReference>
<evidence type="ECO:0008006" key="5">
    <source>
        <dbReference type="Google" id="ProtNLM"/>
    </source>
</evidence>
<evidence type="ECO:0000313" key="3">
    <source>
        <dbReference type="EMBL" id="PNU04062.1"/>
    </source>
</evidence>
<gene>
    <name evidence="3" type="ORF">A8V01_05515</name>
</gene>
<proteinExistence type="predicted"/>
<dbReference type="SUPFAM" id="SSF53756">
    <property type="entry name" value="UDP-Glycosyltransferase/glycogen phosphorylase"/>
    <property type="match status" value="1"/>
</dbReference>
<evidence type="ECO:0000259" key="1">
    <source>
        <dbReference type="Pfam" id="PF00534"/>
    </source>
</evidence>
<keyword evidence="4" id="KW-1185">Reference proteome</keyword>
<evidence type="ECO:0000259" key="2">
    <source>
        <dbReference type="Pfam" id="PF13579"/>
    </source>
</evidence>
<dbReference type="Proteomes" id="UP000236327">
    <property type="component" value="Unassembled WGS sequence"/>
</dbReference>
<reference evidence="3 4" key="1">
    <citation type="submission" date="2016-05" db="EMBL/GenBank/DDBJ databases">
        <title>Complete genome sequence of Novosphingobium guangzhouense SA925(T).</title>
        <authorList>
            <person name="Sha S."/>
        </authorList>
    </citation>
    <scope>NUCLEOTIDE SEQUENCE [LARGE SCALE GENOMIC DNA]</scope>
    <source>
        <strain evidence="3 4">SA925</strain>
    </source>
</reference>
<dbReference type="InterPro" id="IPR028098">
    <property type="entry name" value="Glyco_trans_4-like_N"/>
</dbReference>
<comment type="caution">
    <text evidence="3">The sequence shown here is derived from an EMBL/GenBank/DDBJ whole genome shotgun (WGS) entry which is preliminary data.</text>
</comment>
<dbReference type="GO" id="GO:0016758">
    <property type="term" value="F:hexosyltransferase activity"/>
    <property type="evidence" value="ECO:0007669"/>
    <property type="project" value="TreeGrafter"/>
</dbReference>
<accession>A0A2K2FZ79</accession>
<protein>
    <recommendedName>
        <fullName evidence="5">Glycosyltransferase subfamily 4-like N-terminal domain-containing protein</fullName>
    </recommendedName>
</protein>
<dbReference type="AlphaFoldDB" id="A0A2K2FZ79"/>
<dbReference type="RefSeq" id="WP_103096660.1">
    <property type="nucleotide sequence ID" value="NZ_LYMM01000040.1"/>
</dbReference>
<dbReference type="InterPro" id="IPR050194">
    <property type="entry name" value="Glycosyltransferase_grp1"/>
</dbReference>
<dbReference type="EMBL" id="LYMM01000040">
    <property type="protein sequence ID" value="PNU04062.1"/>
    <property type="molecule type" value="Genomic_DNA"/>
</dbReference>
<dbReference type="OrthoDB" id="7847955at2"/>
<dbReference type="Pfam" id="PF00534">
    <property type="entry name" value="Glycos_transf_1"/>
    <property type="match status" value="1"/>
</dbReference>
<sequence length="371" mass="40268">MTSGRILHVIANLRHGGVQTWVMNLARQARRDGVAMDILTYSDQEWPLSAELAEIGVRVLACSRHRNPIKLYEALKSANQKFGPYDAIHAHEMYQNGAILLAAQMAGYKVRVSHAHNSAQAVRNTFLRRAYNRVMKTFISRSATHMLAVSELAGKTLYGGEWGGDARTGIAHCGLDFAPYAQDFDPAVRAELGIPANARVIGHAGRFVGQKNHALLVDVAAAVMKSDPDVWLVLVGDGGTRAEMERKAGELGIAERTVFTGARSDVPRLIVSTFDMLLLPSLFEGLGLIVLEALAAGKPCVISDVVPLEADVVPELVTRVSLAVGGETWAQAVAQALYRKTDARIAFQTVNESKFAIASSYRQMSGVYTSR</sequence>
<evidence type="ECO:0000313" key="4">
    <source>
        <dbReference type="Proteomes" id="UP000236327"/>
    </source>
</evidence>
<dbReference type="PANTHER" id="PTHR45947">
    <property type="entry name" value="SULFOQUINOVOSYL TRANSFERASE SQD2"/>
    <property type="match status" value="1"/>
</dbReference>
<dbReference type="InterPro" id="IPR001296">
    <property type="entry name" value="Glyco_trans_1"/>
</dbReference>
<dbReference type="PANTHER" id="PTHR45947:SF3">
    <property type="entry name" value="SULFOQUINOVOSYL TRANSFERASE SQD2"/>
    <property type="match status" value="1"/>
</dbReference>
<organism evidence="3 4">
    <name type="scientific">Novosphingobium guangzhouense</name>
    <dbReference type="NCBI Taxonomy" id="1850347"/>
    <lineage>
        <taxon>Bacteria</taxon>
        <taxon>Pseudomonadati</taxon>
        <taxon>Pseudomonadota</taxon>
        <taxon>Alphaproteobacteria</taxon>
        <taxon>Sphingomonadales</taxon>
        <taxon>Sphingomonadaceae</taxon>
        <taxon>Novosphingobium</taxon>
    </lineage>
</organism>